<proteinExistence type="predicted"/>
<evidence type="ECO:0008006" key="3">
    <source>
        <dbReference type="Google" id="ProtNLM"/>
    </source>
</evidence>
<name>A0ABD3GMY3_9MARC</name>
<accession>A0ABD3GMY3</accession>
<comment type="caution">
    <text evidence="1">The sequence shown here is derived from an EMBL/GenBank/DDBJ whole genome shotgun (WGS) entry which is preliminary data.</text>
</comment>
<keyword evidence="2" id="KW-1185">Reference proteome</keyword>
<sequence length="121" mass="13914">MSQWSGSGAGFKEPVKAPVEEKRRAWRGCSVRRASRQRRKDRDAEINDYLRSQFSVSIDRGIKKKTTVASVLIICHWLSLVASLERNAVERIRSQHYGGESKHRWHACWLSFGDVCLKTIV</sequence>
<gene>
    <name evidence="1" type="ORF">R1sor_022987</name>
</gene>
<evidence type="ECO:0000313" key="2">
    <source>
        <dbReference type="Proteomes" id="UP001633002"/>
    </source>
</evidence>
<reference evidence="1 2" key="1">
    <citation type="submission" date="2024-09" db="EMBL/GenBank/DDBJ databases">
        <title>Chromosome-scale assembly of Riccia sorocarpa.</title>
        <authorList>
            <person name="Paukszto L."/>
        </authorList>
    </citation>
    <scope>NUCLEOTIDE SEQUENCE [LARGE SCALE GENOMIC DNA]</scope>
    <source>
        <strain evidence="1">LP-2024</strain>
        <tissue evidence="1">Aerial parts of the thallus</tissue>
    </source>
</reference>
<dbReference type="Proteomes" id="UP001633002">
    <property type="component" value="Unassembled WGS sequence"/>
</dbReference>
<dbReference type="AlphaFoldDB" id="A0ABD3GMY3"/>
<protein>
    <recommendedName>
        <fullName evidence="3">BHLH domain-containing protein</fullName>
    </recommendedName>
</protein>
<organism evidence="1 2">
    <name type="scientific">Riccia sorocarpa</name>
    <dbReference type="NCBI Taxonomy" id="122646"/>
    <lineage>
        <taxon>Eukaryota</taxon>
        <taxon>Viridiplantae</taxon>
        <taxon>Streptophyta</taxon>
        <taxon>Embryophyta</taxon>
        <taxon>Marchantiophyta</taxon>
        <taxon>Marchantiopsida</taxon>
        <taxon>Marchantiidae</taxon>
        <taxon>Marchantiales</taxon>
        <taxon>Ricciaceae</taxon>
        <taxon>Riccia</taxon>
    </lineage>
</organism>
<dbReference type="EMBL" id="JBJQOH010000007">
    <property type="protein sequence ID" value="KAL3680031.1"/>
    <property type="molecule type" value="Genomic_DNA"/>
</dbReference>
<evidence type="ECO:0000313" key="1">
    <source>
        <dbReference type="EMBL" id="KAL3680031.1"/>
    </source>
</evidence>